<proteinExistence type="predicted"/>
<evidence type="ECO:0000313" key="2">
    <source>
        <dbReference type="Proteomes" id="UP001179280"/>
    </source>
</evidence>
<comment type="caution">
    <text evidence="1">The sequence shown here is derived from an EMBL/GenBank/DDBJ whole genome shotgun (WGS) entry which is preliminary data.</text>
</comment>
<dbReference type="Proteomes" id="UP001179280">
    <property type="component" value="Unassembled WGS sequence"/>
</dbReference>
<dbReference type="EMBL" id="JAFBCV010000013">
    <property type="protein sequence ID" value="MBM7840329.1"/>
    <property type="molecule type" value="Genomic_DNA"/>
</dbReference>
<organism evidence="1 2">
    <name type="scientific">Shouchella xiaoxiensis</name>
    <dbReference type="NCBI Taxonomy" id="766895"/>
    <lineage>
        <taxon>Bacteria</taxon>
        <taxon>Bacillati</taxon>
        <taxon>Bacillota</taxon>
        <taxon>Bacilli</taxon>
        <taxon>Bacillales</taxon>
        <taxon>Bacillaceae</taxon>
        <taxon>Shouchella</taxon>
    </lineage>
</organism>
<name>A0ABS2SXW7_9BACI</name>
<keyword evidence="2" id="KW-1185">Reference proteome</keyword>
<accession>A0ABS2SXW7</accession>
<reference evidence="1" key="1">
    <citation type="submission" date="2021-01" db="EMBL/GenBank/DDBJ databases">
        <title>Genomic Encyclopedia of Type Strains, Phase IV (KMG-IV): sequencing the most valuable type-strain genomes for metagenomic binning, comparative biology and taxonomic classification.</title>
        <authorList>
            <person name="Goeker M."/>
        </authorList>
    </citation>
    <scope>NUCLEOTIDE SEQUENCE</scope>
    <source>
        <strain evidence="1">DSM 21943</strain>
    </source>
</reference>
<gene>
    <name evidence="1" type="ORF">JOC54_003610</name>
</gene>
<sequence length="91" mass="10523">MVKGETTLFRNVAPKEQTIVNLSGKADFYLTQLWRALFIKSHLRRQFGKTEGNFLVQGQGKHIVCLPCLFFQVSKREDKNDVKTNAVVYYI</sequence>
<evidence type="ECO:0000313" key="1">
    <source>
        <dbReference type="EMBL" id="MBM7840329.1"/>
    </source>
</evidence>
<protein>
    <submittedName>
        <fullName evidence="1">Uncharacterized protein</fullName>
    </submittedName>
</protein>